<feature type="compositionally biased region" description="Low complexity" evidence="1">
    <location>
        <begin position="23"/>
        <end position="37"/>
    </location>
</feature>
<dbReference type="InterPro" id="IPR029058">
    <property type="entry name" value="AB_hydrolase_fold"/>
</dbReference>
<keyword evidence="2" id="KW-0812">Transmembrane</keyword>
<dbReference type="Pfam" id="PF01764">
    <property type="entry name" value="Lipase_3"/>
    <property type="match status" value="1"/>
</dbReference>
<dbReference type="GO" id="GO:0006629">
    <property type="term" value="P:lipid metabolic process"/>
    <property type="evidence" value="ECO:0007669"/>
    <property type="project" value="InterPro"/>
</dbReference>
<evidence type="ECO:0000313" key="4">
    <source>
        <dbReference type="EMBL" id="OSX80021.1"/>
    </source>
</evidence>
<gene>
    <name evidence="4" type="ORF">BU14_0065s0026</name>
</gene>
<feature type="transmembrane region" description="Helical" evidence="2">
    <location>
        <begin position="415"/>
        <end position="434"/>
    </location>
</feature>
<feature type="compositionally biased region" description="Basic and acidic residues" evidence="1">
    <location>
        <begin position="914"/>
        <end position="925"/>
    </location>
</feature>
<evidence type="ECO:0000313" key="5">
    <source>
        <dbReference type="Proteomes" id="UP000218209"/>
    </source>
</evidence>
<protein>
    <recommendedName>
        <fullName evidence="3">Fungal lipase-type domain-containing protein</fullName>
    </recommendedName>
</protein>
<dbReference type="CDD" id="cd00519">
    <property type="entry name" value="Lipase_3"/>
    <property type="match status" value="1"/>
</dbReference>
<keyword evidence="2" id="KW-1133">Transmembrane helix</keyword>
<feature type="transmembrane region" description="Helical" evidence="2">
    <location>
        <begin position="308"/>
        <end position="328"/>
    </location>
</feature>
<evidence type="ECO:0000256" key="1">
    <source>
        <dbReference type="SAM" id="MobiDB-lite"/>
    </source>
</evidence>
<dbReference type="Proteomes" id="UP000218209">
    <property type="component" value="Unassembled WGS sequence"/>
</dbReference>
<feature type="compositionally biased region" description="Low complexity" evidence="1">
    <location>
        <begin position="88"/>
        <end position="103"/>
    </location>
</feature>
<feature type="region of interest" description="Disordered" evidence="1">
    <location>
        <begin position="69"/>
        <end position="105"/>
    </location>
</feature>
<dbReference type="EMBL" id="KV918782">
    <property type="protein sequence ID" value="OSX80021.1"/>
    <property type="molecule type" value="Genomic_DNA"/>
</dbReference>
<dbReference type="InterPro" id="IPR002921">
    <property type="entry name" value="Fungal_lipase-type"/>
</dbReference>
<feature type="region of interest" description="Disordered" evidence="1">
    <location>
        <begin position="519"/>
        <end position="557"/>
    </location>
</feature>
<proteinExistence type="predicted"/>
<feature type="transmembrane region" description="Helical" evidence="2">
    <location>
        <begin position="236"/>
        <end position="259"/>
    </location>
</feature>
<feature type="compositionally biased region" description="Pro residues" evidence="1">
    <location>
        <begin position="11"/>
        <end position="22"/>
    </location>
</feature>
<dbReference type="PANTHER" id="PTHR45856:SF24">
    <property type="entry name" value="FUNGAL LIPASE-LIKE DOMAIN-CONTAINING PROTEIN"/>
    <property type="match status" value="1"/>
</dbReference>
<dbReference type="AlphaFoldDB" id="A0A1X6PGN9"/>
<feature type="transmembrane region" description="Helical" evidence="2">
    <location>
        <begin position="199"/>
        <end position="224"/>
    </location>
</feature>
<dbReference type="SUPFAM" id="SSF53474">
    <property type="entry name" value="alpha/beta-Hydrolases"/>
    <property type="match status" value="1"/>
</dbReference>
<evidence type="ECO:0000259" key="3">
    <source>
        <dbReference type="Pfam" id="PF01764"/>
    </source>
</evidence>
<reference evidence="4 5" key="1">
    <citation type="submission" date="2017-03" db="EMBL/GenBank/DDBJ databases">
        <title>WGS assembly of Porphyra umbilicalis.</title>
        <authorList>
            <person name="Brawley S.H."/>
            <person name="Blouin N.A."/>
            <person name="Ficko-Blean E."/>
            <person name="Wheeler G.L."/>
            <person name="Lohr M."/>
            <person name="Goodson H.V."/>
            <person name="Jenkins J.W."/>
            <person name="Blaby-Haas C.E."/>
            <person name="Helliwell K.E."/>
            <person name="Chan C."/>
            <person name="Marriage T."/>
            <person name="Bhattacharya D."/>
            <person name="Klein A.S."/>
            <person name="Badis Y."/>
            <person name="Brodie J."/>
            <person name="Cao Y."/>
            <person name="Collen J."/>
            <person name="Dittami S.M."/>
            <person name="Gachon C.M."/>
            <person name="Green B.R."/>
            <person name="Karpowicz S."/>
            <person name="Kim J.W."/>
            <person name="Kudahl U."/>
            <person name="Lin S."/>
            <person name="Michel G."/>
            <person name="Mittag M."/>
            <person name="Olson B.J."/>
            <person name="Pangilinan J."/>
            <person name="Peng Y."/>
            <person name="Qiu H."/>
            <person name="Shu S."/>
            <person name="Singer J.T."/>
            <person name="Smith A.G."/>
            <person name="Sprecher B.N."/>
            <person name="Wagner V."/>
            <person name="Wang W."/>
            <person name="Wang Z.-Y."/>
            <person name="Yan J."/>
            <person name="Yarish C."/>
            <person name="Zoeuner-Riek S."/>
            <person name="Zhuang Y."/>
            <person name="Zou Y."/>
            <person name="Lindquist E.A."/>
            <person name="Grimwood J."/>
            <person name="Barry K."/>
            <person name="Rokhsar D.S."/>
            <person name="Schmutz J."/>
            <person name="Stiller J.W."/>
            <person name="Grossman A.R."/>
            <person name="Prochnik S.E."/>
        </authorList>
    </citation>
    <scope>NUCLEOTIDE SEQUENCE [LARGE SCALE GENOMIC DNA]</scope>
    <source>
        <strain evidence="4">4086291</strain>
    </source>
</reference>
<sequence>MADASAGPSLGEPPPSPLPPSPSLGASSPLPLISSIPCAPELQPSPGDEDRPVAPWFTRALTRSGRLLTSLGRSSGAPAGGDELYSQGSSLSDSDGTAGSTTSRWAAHSAASLDGGGGGGGHPVPFAAAPPLVKLDVIRAGQIRTLLRFIWAGIAVSVVLCVAVLVAASRGFIDTAFGPDGKPPVPLSWTPELLQWQNLLWIVILSISCAWTTTLMVLFGVRIARLPSGRRTPEQVWVFTLLFCTAVAFCPPFLTRLVLERLHNGPEDVVLLYAMNGTIGELIAGAYTCCHLFYLWSCCVQYRRQATPVTAAVRAGVLAVLWGVKVFLALRVRLVMTHLPLVSAVLASMVYIKADVEAVPVAHAVLLATMTAIEAVLVWVIASDFVATHRYLAAQDPMAFRTKRVGFRFFVFHNVLHRISYLGLYVAFFVGLSLQPALKCLVDEGETGAYDRDQSYLFLSVVAYVSVEAFVNLPADSVGIRGWWTGGRHGCDAAACTMRAHPTDKGGAVAVNMESDVTDSFSEGTRDSVDSGTPSEGQSDSSRQRDEKPGGKSPPTTCTCAPAAFSYAEREPAGRHAIAALHPRTFVMERQVTLFNYAWLAYSHGHNSHPFDVDAQLAADGFAVLDEVTSNETDTMALVVASADRVVVTFRGTTTALNVKTNLAVVQVSAASLFPSLAFGSGSGEALPPSPSTHAQMMAAASMSPTLRSGRLFPVETPRRGSFSALSGLPRGRARLHTGFANAYASVRQRLLSTLHTHLIAHPHKDVFFTGHSLGGALATLAAYDLRTSPFPDNGPLLPRGRVAVATFGAPKAGNAAWTAAYDAAVPHHWRVAVAGDIVCGLPHGLGLCHVGQQALLTSSGQLVLDPSSLEAHLGGGGGPPHPGSATGNAPTRRRCGGGAAARGAGAHTSFTARDYRGQQKVVDS</sequence>
<keyword evidence="2" id="KW-0472">Membrane</keyword>
<dbReference type="InterPro" id="IPR051218">
    <property type="entry name" value="Sec_MonoDiacylglyc_Lipase"/>
</dbReference>
<evidence type="ECO:0000256" key="2">
    <source>
        <dbReference type="SAM" id="Phobius"/>
    </source>
</evidence>
<dbReference type="OrthoDB" id="438440at2759"/>
<dbReference type="Gene3D" id="3.40.50.1820">
    <property type="entry name" value="alpha/beta hydrolase"/>
    <property type="match status" value="1"/>
</dbReference>
<name>A0A1X6PGN9_PORUM</name>
<feature type="region of interest" description="Disordered" evidence="1">
    <location>
        <begin position="868"/>
        <end position="925"/>
    </location>
</feature>
<feature type="transmembrane region" description="Helical" evidence="2">
    <location>
        <begin position="149"/>
        <end position="173"/>
    </location>
</feature>
<organism evidence="4 5">
    <name type="scientific">Porphyra umbilicalis</name>
    <name type="common">Purple laver</name>
    <name type="synonym">Red alga</name>
    <dbReference type="NCBI Taxonomy" id="2786"/>
    <lineage>
        <taxon>Eukaryota</taxon>
        <taxon>Rhodophyta</taxon>
        <taxon>Bangiophyceae</taxon>
        <taxon>Bangiales</taxon>
        <taxon>Bangiaceae</taxon>
        <taxon>Porphyra</taxon>
    </lineage>
</organism>
<feature type="compositionally biased region" description="Polar residues" evidence="1">
    <location>
        <begin position="530"/>
        <end position="541"/>
    </location>
</feature>
<dbReference type="PANTHER" id="PTHR45856">
    <property type="entry name" value="ALPHA/BETA-HYDROLASES SUPERFAMILY PROTEIN"/>
    <property type="match status" value="1"/>
</dbReference>
<accession>A0A1X6PGN9</accession>
<feature type="transmembrane region" description="Helical" evidence="2">
    <location>
        <begin position="271"/>
        <end position="296"/>
    </location>
</feature>
<keyword evidence="5" id="KW-1185">Reference proteome</keyword>
<feature type="transmembrane region" description="Helical" evidence="2">
    <location>
        <begin position="364"/>
        <end position="382"/>
    </location>
</feature>
<feature type="compositionally biased region" description="Low complexity" evidence="1">
    <location>
        <begin position="1"/>
        <end position="10"/>
    </location>
</feature>
<feature type="domain" description="Fungal lipase-type" evidence="3">
    <location>
        <begin position="647"/>
        <end position="843"/>
    </location>
</feature>
<feature type="region of interest" description="Disordered" evidence="1">
    <location>
        <begin position="1"/>
        <end position="53"/>
    </location>
</feature>